<protein>
    <submittedName>
        <fullName evidence="1">Uncharacterized protein</fullName>
    </submittedName>
</protein>
<sequence length="53" mass="5806">MSEIGVARRTRSRAWKGVTTFSTPVQKSQPDKAAKVSVKKVMFGPPRTKSKGT</sequence>
<evidence type="ECO:0000313" key="2">
    <source>
        <dbReference type="Proteomes" id="UP000265520"/>
    </source>
</evidence>
<dbReference type="Proteomes" id="UP000265520">
    <property type="component" value="Unassembled WGS sequence"/>
</dbReference>
<comment type="caution">
    <text evidence="1">The sequence shown here is derived from an EMBL/GenBank/DDBJ whole genome shotgun (WGS) entry which is preliminary data.</text>
</comment>
<dbReference type="EMBL" id="LXQA011388708">
    <property type="protein sequence ID" value="MCI95501.1"/>
    <property type="molecule type" value="Genomic_DNA"/>
</dbReference>
<keyword evidence="2" id="KW-1185">Reference proteome</keyword>
<dbReference type="AlphaFoldDB" id="A0A392W8N2"/>
<name>A0A392W8N2_9FABA</name>
<evidence type="ECO:0000313" key="1">
    <source>
        <dbReference type="EMBL" id="MCI95501.1"/>
    </source>
</evidence>
<accession>A0A392W8N2</accession>
<feature type="non-terminal residue" evidence="1">
    <location>
        <position position="53"/>
    </location>
</feature>
<proteinExistence type="predicted"/>
<organism evidence="1 2">
    <name type="scientific">Trifolium medium</name>
    <dbReference type="NCBI Taxonomy" id="97028"/>
    <lineage>
        <taxon>Eukaryota</taxon>
        <taxon>Viridiplantae</taxon>
        <taxon>Streptophyta</taxon>
        <taxon>Embryophyta</taxon>
        <taxon>Tracheophyta</taxon>
        <taxon>Spermatophyta</taxon>
        <taxon>Magnoliopsida</taxon>
        <taxon>eudicotyledons</taxon>
        <taxon>Gunneridae</taxon>
        <taxon>Pentapetalae</taxon>
        <taxon>rosids</taxon>
        <taxon>fabids</taxon>
        <taxon>Fabales</taxon>
        <taxon>Fabaceae</taxon>
        <taxon>Papilionoideae</taxon>
        <taxon>50 kb inversion clade</taxon>
        <taxon>NPAAA clade</taxon>
        <taxon>Hologalegina</taxon>
        <taxon>IRL clade</taxon>
        <taxon>Trifolieae</taxon>
        <taxon>Trifolium</taxon>
    </lineage>
</organism>
<reference evidence="1 2" key="1">
    <citation type="journal article" date="2018" name="Front. Plant Sci.">
        <title>Red Clover (Trifolium pratense) and Zigzag Clover (T. medium) - A Picture of Genomic Similarities and Differences.</title>
        <authorList>
            <person name="Dluhosova J."/>
            <person name="Istvanek J."/>
            <person name="Nedelnik J."/>
            <person name="Repkova J."/>
        </authorList>
    </citation>
    <scope>NUCLEOTIDE SEQUENCE [LARGE SCALE GENOMIC DNA]</scope>
    <source>
        <strain evidence="2">cv. 10/8</strain>
        <tissue evidence="1">Leaf</tissue>
    </source>
</reference>